<evidence type="ECO:0000313" key="1">
    <source>
        <dbReference type="EMBL" id="KAE9406954.1"/>
    </source>
</evidence>
<organism evidence="1 2">
    <name type="scientific">Gymnopus androsaceus JB14</name>
    <dbReference type="NCBI Taxonomy" id="1447944"/>
    <lineage>
        <taxon>Eukaryota</taxon>
        <taxon>Fungi</taxon>
        <taxon>Dikarya</taxon>
        <taxon>Basidiomycota</taxon>
        <taxon>Agaricomycotina</taxon>
        <taxon>Agaricomycetes</taxon>
        <taxon>Agaricomycetidae</taxon>
        <taxon>Agaricales</taxon>
        <taxon>Marasmiineae</taxon>
        <taxon>Omphalotaceae</taxon>
        <taxon>Gymnopus</taxon>
    </lineage>
</organism>
<protein>
    <submittedName>
        <fullName evidence="1">Uncharacterized protein</fullName>
    </submittedName>
</protein>
<dbReference type="AlphaFoldDB" id="A0A6A4IDR9"/>
<dbReference type="EMBL" id="ML769398">
    <property type="protein sequence ID" value="KAE9406954.1"/>
    <property type="molecule type" value="Genomic_DNA"/>
</dbReference>
<name>A0A6A4IDR9_9AGAR</name>
<proteinExistence type="predicted"/>
<evidence type="ECO:0000313" key="2">
    <source>
        <dbReference type="Proteomes" id="UP000799118"/>
    </source>
</evidence>
<dbReference type="OrthoDB" id="412006at2759"/>
<keyword evidence="2" id="KW-1185">Reference proteome</keyword>
<accession>A0A6A4IDR9</accession>
<gene>
    <name evidence="1" type="ORF">BT96DRAFT_933621</name>
</gene>
<dbReference type="Proteomes" id="UP000799118">
    <property type="component" value="Unassembled WGS sequence"/>
</dbReference>
<reference evidence="1" key="1">
    <citation type="journal article" date="2019" name="Environ. Microbiol.">
        <title>Fungal ecological strategies reflected in gene transcription - a case study of two litter decomposers.</title>
        <authorList>
            <person name="Barbi F."/>
            <person name="Kohler A."/>
            <person name="Barry K."/>
            <person name="Baskaran P."/>
            <person name="Daum C."/>
            <person name="Fauchery L."/>
            <person name="Ihrmark K."/>
            <person name="Kuo A."/>
            <person name="LaButti K."/>
            <person name="Lipzen A."/>
            <person name="Morin E."/>
            <person name="Grigoriev I.V."/>
            <person name="Henrissat B."/>
            <person name="Lindahl B."/>
            <person name="Martin F."/>
        </authorList>
    </citation>
    <scope>NUCLEOTIDE SEQUENCE</scope>
    <source>
        <strain evidence="1">JB14</strain>
    </source>
</reference>
<sequence length="262" mass="29175">MSTEIKKAKADKWVEYLADADASTMWNVGKMVKGEPKDGGRSRIPEQWTVNERGENKLVGDNIGKAKIFRDTFFPPPPAESRVPRTVEYPAAAWEFTIPTDRRLKNAIHCMKNGKATRMGTIPNDLFKACSTLLVPRLGPIYRATYNLRIYPDDWALNETIVLKKPGQADYRQPSALRPVAISEGHGRLMNGDMAAEVTTQAETLGLLALFDPLEREEAYGFMDDVAAMTWGENVEAADSASLMQKITISVAARFAKDHDNL</sequence>